<name>A0A210PGC3_MIZYE</name>
<dbReference type="PROSITE" id="PS50213">
    <property type="entry name" value="FAS1"/>
    <property type="match status" value="2"/>
</dbReference>
<organism evidence="3 4">
    <name type="scientific">Mizuhopecten yessoensis</name>
    <name type="common">Japanese scallop</name>
    <name type="synonym">Patinopecten yessoensis</name>
    <dbReference type="NCBI Taxonomy" id="6573"/>
    <lineage>
        <taxon>Eukaryota</taxon>
        <taxon>Metazoa</taxon>
        <taxon>Spiralia</taxon>
        <taxon>Lophotrochozoa</taxon>
        <taxon>Mollusca</taxon>
        <taxon>Bivalvia</taxon>
        <taxon>Autobranchia</taxon>
        <taxon>Pteriomorphia</taxon>
        <taxon>Pectinida</taxon>
        <taxon>Pectinoidea</taxon>
        <taxon>Pectinidae</taxon>
        <taxon>Mizuhopecten</taxon>
    </lineage>
</organism>
<dbReference type="PANTHER" id="PTHR10900:SF124">
    <property type="entry name" value="FI05614P"/>
    <property type="match status" value="1"/>
</dbReference>
<dbReference type="Gene3D" id="2.30.180.10">
    <property type="entry name" value="FAS1 domain"/>
    <property type="match status" value="2"/>
</dbReference>
<dbReference type="GO" id="GO:0007155">
    <property type="term" value="P:cell adhesion"/>
    <property type="evidence" value="ECO:0007669"/>
    <property type="project" value="TreeGrafter"/>
</dbReference>
<keyword evidence="1" id="KW-0732">Signal</keyword>
<dbReference type="InterPro" id="IPR000782">
    <property type="entry name" value="FAS1_domain"/>
</dbReference>
<dbReference type="FunFam" id="2.30.180.10:FF:000032">
    <property type="entry name" value="Fasciclin domain-containing protein, putative"/>
    <property type="match status" value="2"/>
</dbReference>
<feature type="domain" description="FAS1" evidence="2">
    <location>
        <begin position="155"/>
        <end position="284"/>
    </location>
</feature>
<dbReference type="InterPro" id="IPR036378">
    <property type="entry name" value="FAS1_dom_sf"/>
</dbReference>
<feature type="chain" id="PRO_5012351960" evidence="1">
    <location>
        <begin position="19"/>
        <end position="288"/>
    </location>
</feature>
<dbReference type="SMART" id="SM00554">
    <property type="entry name" value="FAS1"/>
    <property type="match status" value="2"/>
</dbReference>
<comment type="caution">
    <text evidence="3">The sequence shown here is derived from an EMBL/GenBank/DDBJ whole genome shotgun (WGS) entry which is preliminary data.</text>
</comment>
<accession>A0A210PGC3</accession>
<feature type="domain" description="FAS1" evidence="2">
    <location>
        <begin position="19"/>
        <end position="150"/>
    </location>
</feature>
<dbReference type="GO" id="GO:0030198">
    <property type="term" value="P:extracellular matrix organization"/>
    <property type="evidence" value="ECO:0007669"/>
    <property type="project" value="TreeGrafter"/>
</dbReference>
<evidence type="ECO:0000313" key="4">
    <source>
        <dbReference type="Proteomes" id="UP000242188"/>
    </source>
</evidence>
<dbReference type="AlphaFoldDB" id="A0A210PGC3"/>
<dbReference type="Proteomes" id="UP000242188">
    <property type="component" value="Unassembled WGS sequence"/>
</dbReference>
<dbReference type="GO" id="GO:0005615">
    <property type="term" value="C:extracellular space"/>
    <property type="evidence" value="ECO:0007669"/>
    <property type="project" value="TreeGrafter"/>
</dbReference>
<protein>
    <submittedName>
        <fullName evidence="3">Periostin</fullName>
    </submittedName>
</protein>
<proteinExistence type="predicted"/>
<dbReference type="Pfam" id="PF02469">
    <property type="entry name" value="Fasciclin"/>
    <property type="match status" value="2"/>
</dbReference>
<dbReference type="GO" id="GO:0031012">
    <property type="term" value="C:extracellular matrix"/>
    <property type="evidence" value="ECO:0007669"/>
    <property type="project" value="TreeGrafter"/>
</dbReference>
<dbReference type="SUPFAM" id="SSF82153">
    <property type="entry name" value="FAS1 domain"/>
    <property type="match status" value="2"/>
</dbReference>
<feature type="signal peptide" evidence="1">
    <location>
        <begin position="1"/>
        <end position="18"/>
    </location>
</feature>
<dbReference type="GO" id="GO:0050839">
    <property type="term" value="F:cell adhesion molecule binding"/>
    <property type="evidence" value="ECO:0007669"/>
    <property type="project" value="TreeGrafter"/>
</dbReference>
<sequence>MEVLQFVVLFITCTLATSEQTTVLDVAAKNGATILRRLLNGTYLESLLLSEGNYTLFAPVDDGFDWLPPSVYDELNKNKTFVNFLFTFHVVKGQVESEKFKNDVTFATLHGATKVRMNIIGTTYTADGVDVTLPDLSASNGVVHMLQRAMYPIPTLSLLEYLTTTPTLSRIVEVIQHANLTEFFKGGPFTLFAPMNIAFGKLPDGFLEKLMLNKTGLVDLVKYHVLTDTLFSEGLYDNQRLTTANDKQLIVTVMEGNVVINGALIKGFDIIVNNGVIHVIDRVLIPPN</sequence>
<reference evidence="3 4" key="1">
    <citation type="journal article" date="2017" name="Nat. Ecol. Evol.">
        <title>Scallop genome provides insights into evolution of bilaterian karyotype and development.</title>
        <authorList>
            <person name="Wang S."/>
            <person name="Zhang J."/>
            <person name="Jiao W."/>
            <person name="Li J."/>
            <person name="Xun X."/>
            <person name="Sun Y."/>
            <person name="Guo X."/>
            <person name="Huan P."/>
            <person name="Dong B."/>
            <person name="Zhang L."/>
            <person name="Hu X."/>
            <person name="Sun X."/>
            <person name="Wang J."/>
            <person name="Zhao C."/>
            <person name="Wang Y."/>
            <person name="Wang D."/>
            <person name="Huang X."/>
            <person name="Wang R."/>
            <person name="Lv J."/>
            <person name="Li Y."/>
            <person name="Zhang Z."/>
            <person name="Liu B."/>
            <person name="Lu W."/>
            <person name="Hui Y."/>
            <person name="Liang J."/>
            <person name="Zhou Z."/>
            <person name="Hou R."/>
            <person name="Li X."/>
            <person name="Liu Y."/>
            <person name="Li H."/>
            <person name="Ning X."/>
            <person name="Lin Y."/>
            <person name="Zhao L."/>
            <person name="Xing Q."/>
            <person name="Dou J."/>
            <person name="Li Y."/>
            <person name="Mao J."/>
            <person name="Guo H."/>
            <person name="Dou H."/>
            <person name="Li T."/>
            <person name="Mu C."/>
            <person name="Jiang W."/>
            <person name="Fu Q."/>
            <person name="Fu X."/>
            <person name="Miao Y."/>
            <person name="Liu J."/>
            <person name="Yu Q."/>
            <person name="Li R."/>
            <person name="Liao H."/>
            <person name="Li X."/>
            <person name="Kong Y."/>
            <person name="Jiang Z."/>
            <person name="Chourrout D."/>
            <person name="Li R."/>
            <person name="Bao Z."/>
        </authorList>
    </citation>
    <scope>NUCLEOTIDE SEQUENCE [LARGE SCALE GENOMIC DNA]</scope>
    <source>
        <strain evidence="3 4">PY_sf001</strain>
    </source>
</reference>
<dbReference type="EMBL" id="NEDP02076723">
    <property type="protein sequence ID" value="OWF35507.1"/>
    <property type="molecule type" value="Genomic_DNA"/>
</dbReference>
<dbReference type="InterPro" id="IPR050904">
    <property type="entry name" value="Adhesion/Biosynth-related"/>
</dbReference>
<evidence type="ECO:0000256" key="1">
    <source>
        <dbReference type="SAM" id="SignalP"/>
    </source>
</evidence>
<dbReference type="PANTHER" id="PTHR10900">
    <property type="entry name" value="PERIOSTIN-RELATED"/>
    <property type="match status" value="1"/>
</dbReference>
<dbReference type="OrthoDB" id="286301at2759"/>
<evidence type="ECO:0000313" key="3">
    <source>
        <dbReference type="EMBL" id="OWF35507.1"/>
    </source>
</evidence>
<gene>
    <name evidence="3" type="ORF">KP79_PYT11387</name>
</gene>
<evidence type="ECO:0000259" key="2">
    <source>
        <dbReference type="PROSITE" id="PS50213"/>
    </source>
</evidence>
<keyword evidence="4" id="KW-1185">Reference proteome</keyword>